<dbReference type="KEGG" id="cel:CELE_C04A11.5"/>
<dbReference type="HOGENOM" id="CLU_2429155_0_0_1"/>
<dbReference type="OrthoDB" id="5849933at2759"/>
<dbReference type="AGR" id="WB:WBGene00007288"/>
<dbReference type="EMBL" id="BX284606">
    <property type="protein sequence ID" value="CAE17689.1"/>
    <property type="molecule type" value="Genomic_DNA"/>
</dbReference>
<dbReference type="AlphaFoldDB" id="Q7YX90"/>
<keyword evidence="2" id="KW-1185">Reference proteome</keyword>
<dbReference type="OMA" id="FMKENEH"/>
<dbReference type="InParanoid" id="Q7YX90"/>
<dbReference type="Proteomes" id="UP000001940">
    <property type="component" value="Chromosome X"/>
</dbReference>
<protein>
    <submittedName>
        <fullName evidence="1">Oligoendopeptidase F</fullName>
    </submittedName>
</protein>
<accession>Q7YX90</accession>
<dbReference type="PaxDb" id="6239-C04A11.5"/>
<organism evidence="1 2">
    <name type="scientific">Caenorhabditis elegans</name>
    <dbReference type="NCBI Taxonomy" id="6239"/>
    <lineage>
        <taxon>Eukaryota</taxon>
        <taxon>Metazoa</taxon>
        <taxon>Ecdysozoa</taxon>
        <taxon>Nematoda</taxon>
        <taxon>Chromadorea</taxon>
        <taxon>Rhabditida</taxon>
        <taxon>Rhabditina</taxon>
        <taxon>Rhabditomorpha</taxon>
        <taxon>Rhabditoidea</taxon>
        <taxon>Rhabditidae</taxon>
        <taxon>Peloderinae</taxon>
        <taxon>Caenorhabditis</taxon>
    </lineage>
</organism>
<dbReference type="GeneID" id="3565535"/>
<dbReference type="eggNOG" id="ENOG502TJ4T">
    <property type="taxonomic scope" value="Eukaryota"/>
</dbReference>
<dbReference type="UCSC" id="C04A11.5">
    <property type="organism name" value="c. elegans"/>
</dbReference>
<dbReference type="FunCoup" id="Q7YX90">
    <property type="interactions" value="266"/>
</dbReference>
<evidence type="ECO:0000313" key="3">
    <source>
        <dbReference type="WormBase" id="C04A11.5"/>
    </source>
</evidence>
<dbReference type="Bgee" id="WBGene00007288">
    <property type="expression patterns" value="Expressed in larva and 2 other cell types or tissues"/>
</dbReference>
<dbReference type="WormBase" id="C04A11.5">
    <property type="protein sequence ID" value="CE34651"/>
    <property type="gene ID" value="WBGene00007288"/>
</dbReference>
<evidence type="ECO:0000313" key="1">
    <source>
        <dbReference type="EMBL" id="CAE17689.1"/>
    </source>
</evidence>
<dbReference type="RefSeq" id="NP_001024354.1">
    <property type="nucleotide sequence ID" value="NM_001029183.6"/>
</dbReference>
<sequence length="90" mass="10616">MSFSKKESDFQKVYQKLQEQQNEEKQLFMKQNYEKLPSWSRHEVSSGILGSQHATSGVLEGLCKKVQQHFDEDREKFMKENADKVSSWSK</sequence>
<gene>
    <name evidence="1 3" type="ORF">C04A11.5</name>
    <name evidence="1" type="ORF">CELE_C04A11.5</name>
</gene>
<evidence type="ECO:0000313" key="2">
    <source>
        <dbReference type="Proteomes" id="UP000001940"/>
    </source>
</evidence>
<proteinExistence type="predicted"/>
<reference evidence="1 2" key="1">
    <citation type="journal article" date="1998" name="Science">
        <title>Genome sequence of the nematode C. elegans: a platform for investigating biology.</title>
        <authorList>
            <consortium name="The C. elegans sequencing consortium"/>
            <person name="Sulson J.E."/>
            <person name="Waterston R."/>
        </authorList>
    </citation>
    <scope>NUCLEOTIDE SEQUENCE [LARGE SCALE GENOMIC DNA]</scope>
    <source>
        <strain evidence="1 2">Bristol N2</strain>
    </source>
</reference>
<dbReference type="CTD" id="3565535"/>
<name>Q7YX90_CAEEL</name>